<dbReference type="Pfam" id="PF04402">
    <property type="entry name" value="SIMPL"/>
    <property type="match status" value="1"/>
</dbReference>
<gene>
    <name evidence="2" type="ORF">GWK10_04790</name>
</gene>
<feature type="chain" id="PRO_5026800275" evidence="1">
    <location>
        <begin position="22"/>
        <end position="232"/>
    </location>
</feature>
<feature type="signal peptide" evidence="1">
    <location>
        <begin position="1"/>
        <end position="21"/>
    </location>
</feature>
<dbReference type="Proteomes" id="UP000474296">
    <property type="component" value="Unassembled WGS sequence"/>
</dbReference>
<dbReference type="EMBL" id="JAABOQ010000002">
    <property type="protein sequence ID" value="NER16514.1"/>
    <property type="molecule type" value="Genomic_DNA"/>
</dbReference>
<reference evidence="2 3" key="1">
    <citation type="submission" date="2020-01" db="EMBL/GenBank/DDBJ databases">
        <title>Spongiivirga citrea KCTC 32990T.</title>
        <authorList>
            <person name="Wang G."/>
        </authorList>
    </citation>
    <scope>NUCLEOTIDE SEQUENCE [LARGE SCALE GENOMIC DNA]</scope>
    <source>
        <strain evidence="2 3">KCTC 32990</strain>
    </source>
</reference>
<dbReference type="AlphaFoldDB" id="A0A6M0CKL7"/>
<dbReference type="PANTHER" id="PTHR34387:SF1">
    <property type="entry name" value="PERIPLASMIC IMMUNOGENIC PROTEIN"/>
    <property type="match status" value="1"/>
</dbReference>
<dbReference type="PROSITE" id="PS51257">
    <property type="entry name" value="PROKAR_LIPOPROTEIN"/>
    <property type="match status" value="1"/>
</dbReference>
<name>A0A6M0CKL7_9FLAO</name>
<dbReference type="GO" id="GO:0006974">
    <property type="term" value="P:DNA damage response"/>
    <property type="evidence" value="ECO:0007669"/>
    <property type="project" value="TreeGrafter"/>
</dbReference>
<dbReference type="Gene3D" id="3.30.70.2970">
    <property type="entry name" value="Protein of unknown function (DUF541), domain 2"/>
    <property type="match status" value="1"/>
</dbReference>
<protein>
    <submittedName>
        <fullName evidence="2">DUF541 domain-containing protein</fullName>
    </submittedName>
</protein>
<evidence type="ECO:0000313" key="3">
    <source>
        <dbReference type="Proteomes" id="UP000474296"/>
    </source>
</evidence>
<evidence type="ECO:0000313" key="2">
    <source>
        <dbReference type="EMBL" id="NER16514.1"/>
    </source>
</evidence>
<dbReference type="Gene3D" id="3.30.110.170">
    <property type="entry name" value="Protein of unknown function (DUF541), domain 1"/>
    <property type="match status" value="1"/>
</dbReference>
<proteinExistence type="predicted"/>
<accession>A0A6M0CKL7</accession>
<keyword evidence="1" id="KW-0732">Signal</keyword>
<sequence length="232" mass="25892">MKNIFHLVSFLFISCAMSAQKNDHNPYVSVSGEGIVKVVPDQVIVNVRVENDGDNAASVKALNDNTINSVLKFCKQMKIDNKDVQTAYIRLNKNYDYNKKIYKYTANQSLAIKLRKLSDYERLMQGLLESGINRIDGVNFKSSNMDTYLSEARKKAVKNAKKKAMEYAGVLDQKVGKATSISEHAVNVGNPRDFKNMQVRSMAMAESDGNSESISIGEMLVTSKVNITFALE</sequence>
<dbReference type="RefSeq" id="WP_164029786.1">
    <property type="nucleotide sequence ID" value="NZ_JAABOQ010000002.1"/>
</dbReference>
<keyword evidence="3" id="KW-1185">Reference proteome</keyword>
<organism evidence="2 3">
    <name type="scientific">Spongiivirga citrea</name>
    <dbReference type="NCBI Taxonomy" id="1481457"/>
    <lineage>
        <taxon>Bacteria</taxon>
        <taxon>Pseudomonadati</taxon>
        <taxon>Bacteroidota</taxon>
        <taxon>Flavobacteriia</taxon>
        <taxon>Flavobacteriales</taxon>
        <taxon>Flavobacteriaceae</taxon>
        <taxon>Spongiivirga</taxon>
    </lineage>
</organism>
<dbReference type="PANTHER" id="PTHR34387">
    <property type="entry name" value="SLR1258 PROTEIN"/>
    <property type="match status" value="1"/>
</dbReference>
<evidence type="ECO:0000256" key="1">
    <source>
        <dbReference type="SAM" id="SignalP"/>
    </source>
</evidence>
<dbReference type="InterPro" id="IPR007497">
    <property type="entry name" value="SIMPL/DUF541"/>
</dbReference>
<comment type="caution">
    <text evidence="2">The sequence shown here is derived from an EMBL/GenBank/DDBJ whole genome shotgun (WGS) entry which is preliminary data.</text>
</comment>
<dbReference type="InterPro" id="IPR052022">
    <property type="entry name" value="26kDa_periplasmic_antigen"/>
</dbReference>